<reference evidence="1" key="1">
    <citation type="submission" date="2020-04" db="EMBL/GenBank/DDBJ databases">
        <authorList>
            <person name="Chiriac C."/>
            <person name="Salcher M."/>
            <person name="Ghai R."/>
            <person name="Kavagutti S V."/>
        </authorList>
    </citation>
    <scope>NUCLEOTIDE SEQUENCE</scope>
</reference>
<evidence type="ECO:0000313" key="4">
    <source>
        <dbReference type="EMBL" id="CAB5238128.1"/>
    </source>
</evidence>
<dbReference type="Pfam" id="PF24175">
    <property type="entry name" value="SU10_adaptor"/>
    <property type="match status" value="1"/>
</dbReference>
<organism evidence="1">
    <name type="scientific">uncultured Caudovirales phage</name>
    <dbReference type="NCBI Taxonomy" id="2100421"/>
    <lineage>
        <taxon>Viruses</taxon>
        <taxon>Duplodnaviria</taxon>
        <taxon>Heunggongvirae</taxon>
        <taxon>Uroviricota</taxon>
        <taxon>Caudoviricetes</taxon>
        <taxon>Peduoviridae</taxon>
        <taxon>Maltschvirus</taxon>
        <taxon>Maltschvirus maltsch</taxon>
    </lineage>
</organism>
<sequence>MNYSELSAAIQTYTENNFPTITLADSSTVSSTAQINRFIEQAEQRIYNSVQFPSLRKNQTGVITSGNKYLTTPNDFLAPYSLAVYTGSGPYTYLLNKDVNFIREAYPTPTDTGTPKYYALFGPAVASSVITTELTLILGPTPDAAYDAEFHYYYYPESITTATNTWLGDNFDTVLLYGSLVEAYTFMKGEADLIALYDGKYKEALALAKRLGDGMERQDAYRSGQYRQAVT</sequence>
<evidence type="ECO:0000313" key="2">
    <source>
        <dbReference type="EMBL" id="CAB4195161.1"/>
    </source>
</evidence>
<dbReference type="EMBL" id="LR797223">
    <property type="protein sequence ID" value="CAB4195161.1"/>
    <property type="molecule type" value="Genomic_DNA"/>
</dbReference>
<protein>
    <submittedName>
        <fullName evidence="1">Uncharacterized protein</fullName>
    </submittedName>
</protein>
<dbReference type="EMBL" id="LR797358">
    <property type="protein sequence ID" value="CAB4205371.1"/>
    <property type="molecule type" value="Genomic_DNA"/>
</dbReference>
<evidence type="ECO:0000313" key="1">
    <source>
        <dbReference type="EMBL" id="CAB4168197.1"/>
    </source>
</evidence>
<proteinExistence type="predicted"/>
<name>A0A6J5PAI4_9CAUD</name>
<dbReference type="InterPro" id="IPR056209">
    <property type="entry name" value="SU10_adaptor"/>
</dbReference>
<dbReference type="EMBL" id="LR798457">
    <property type="protein sequence ID" value="CAB5238128.1"/>
    <property type="molecule type" value="Genomic_DNA"/>
</dbReference>
<accession>A0A6J5PAI4</accession>
<gene>
    <name evidence="2" type="ORF">UFOVP1276_74</name>
    <name evidence="3" type="ORF">UFOVP1403_80</name>
    <name evidence="4" type="ORF">UFOVP1507_64</name>
    <name evidence="1" type="ORF">UFOVP875_16</name>
</gene>
<evidence type="ECO:0000313" key="3">
    <source>
        <dbReference type="EMBL" id="CAB4205371.1"/>
    </source>
</evidence>
<dbReference type="EMBL" id="LR796819">
    <property type="protein sequence ID" value="CAB4168197.1"/>
    <property type="molecule type" value="Genomic_DNA"/>
</dbReference>